<organism evidence="1 2">
    <name type="scientific">Rhododendron molle</name>
    <name type="common">Chinese azalea</name>
    <name type="synonym">Azalea mollis</name>
    <dbReference type="NCBI Taxonomy" id="49168"/>
    <lineage>
        <taxon>Eukaryota</taxon>
        <taxon>Viridiplantae</taxon>
        <taxon>Streptophyta</taxon>
        <taxon>Embryophyta</taxon>
        <taxon>Tracheophyta</taxon>
        <taxon>Spermatophyta</taxon>
        <taxon>Magnoliopsida</taxon>
        <taxon>eudicotyledons</taxon>
        <taxon>Gunneridae</taxon>
        <taxon>Pentapetalae</taxon>
        <taxon>asterids</taxon>
        <taxon>Ericales</taxon>
        <taxon>Ericaceae</taxon>
        <taxon>Ericoideae</taxon>
        <taxon>Rhodoreae</taxon>
        <taxon>Rhododendron</taxon>
    </lineage>
</organism>
<gene>
    <name evidence="1" type="ORF">RHMOL_Rhmol07G0176400</name>
</gene>
<protein>
    <submittedName>
        <fullName evidence="1">Uncharacterized protein</fullName>
    </submittedName>
</protein>
<evidence type="ECO:0000313" key="2">
    <source>
        <dbReference type="Proteomes" id="UP001062846"/>
    </source>
</evidence>
<dbReference type="EMBL" id="CM046394">
    <property type="protein sequence ID" value="KAI8547195.1"/>
    <property type="molecule type" value="Genomic_DNA"/>
</dbReference>
<proteinExistence type="predicted"/>
<name>A0ACC0N218_RHOML</name>
<dbReference type="Proteomes" id="UP001062846">
    <property type="component" value="Chromosome 7"/>
</dbReference>
<reference evidence="1" key="1">
    <citation type="submission" date="2022-02" db="EMBL/GenBank/DDBJ databases">
        <title>Plant Genome Project.</title>
        <authorList>
            <person name="Zhang R.-G."/>
        </authorList>
    </citation>
    <scope>NUCLEOTIDE SEQUENCE</scope>
    <source>
        <strain evidence="1">AT1</strain>
    </source>
</reference>
<sequence length="225" mass="25250">MGTMFPEDGGYVIWVSLALCEYWGFQIGWMKWLSGVIDNALHPVMFLDYVKSTIPTLSSGLPRVGAMLGLTATLTYINYRGLTIVGWAAVLLGVLSLLPFNFVVLIAIPKLRPKRWLVVDLHSVDLNLFINTLFWNLNYWDGISTLTGEIENPKTLPKALFYALIVVVNGYCFPILIGTGAIPLKRDLWTDGCFSDVAKWVGRVWLRVWIQVVAAMSTIGMFDEQ</sequence>
<keyword evidence="2" id="KW-1185">Reference proteome</keyword>
<accession>A0ACC0N218</accession>
<comment type="caution">
    <text evidence="1">The sequence shown here is derived from an EMBL/GenBank/DDBJ whole genome shotgun (WGS) entry which is preliminary data.</text>
</comment>
<evidence type="ECO:0000313" key="1">
    <source>
        <dbReference type="EMBL" id="KAI8547195.1"/>
    </source>
</evidence>